<proteinExistence type="predicted"/>
<feature type="region of interest" description="Disordered" evidence="1">
    <location>
        <begin position="123"/>
        <end position="146"/>
    </location>
</feature>
<protein>
    <submittedName>
        <fullName evidence="3">DUF2304 domain-containing protein</fullName>
    </submittedName>
</protein>
<keyword evidence="2" id="KW-0812">Transmembrane</keyword>
<organism evidence="3 4">
    <name type="scientific">Actinomycetospora termitidis</name>
    <dbReference type="NCBI Taxonomy" id="3053470"/>
    <lineage>
        <taxon>Bacteria</taxon>
        <taxon>Bacillati</taxon>
        <taxon>Actinomycetota</taxon>
        <taxon>Actinomycetes</taxon>
        <taxon>Pseudonocardiales</taxon>
        <taxon>Pseudonocardiaceae</taxon>
        <taxon>Actinomycetospora</taxon>
    </lineage>
</organism>
<evidence type="ECO:0000256" key="2">
    <source>
        <dbReference type="SAM" id="Phobius"/>
    </source>
</evidence>
<feature type="transmembrane region" description="Helical" evidence="2">
    <location>
        <begin position="68"/>
        <end position="91"/>
    </location>
</feature>
<name>A0ABT7M2L8_9PSEU</name>
<dbReference type="EMBL" id="JASVWF010000001">
    <property type="protein sequence ID" value="MDL5154676.1"/>
    <property type="molecule type" value="Genomic_DNA"/>
</dbReference>
<accession>A0ABT7M2L8</accession>
<dbReference type="InterPro" id="IPR019277">
    <property type="entry name" value="DUF2304"/>
</dbReference>
<comment type="caution">
    <text evidence="3">The sequence shown here is derived from an EMBL/GenBank/DDBJ whole genome shotgun (WGS) entry which is preliminary data.</text>
</comment>
<dbReference type="Proteomes" id="UP001231924">
    <property type="component" value="Unassembled WGS sequence"/>
</dbReference>
<keyword evidence="2" id="KW-0472">Membrane</keyword>
<keyword evidence="4" id="KW-1185">Reference proteome</keyword>
<gene>
    <name evidence="3" type="ORF">QRT03_01805</name>
</gene>
<feature type="transmembrane region" description="Helical" evidence="2">
    <location>
        <begin position="6"/>
        <end position="23"/>
    </location>
</feature>
<dbReference type="RefSeq" id="WP_286050712.1">
    <property type="nucleotide sequence ID" value="NZ_JASVWF010000001.1"/>
</dbReference>
<sequence>MARLTIVTIVVAVAAFLLVFELLRRRRLRQKYAFLWVLVAGATVALSVFPGLLARASGLLGIAVPSNLLFLMSLLILFGVSLQLSIEVGVLEEQSRRLAEEVGAIRLRLEDLEWRTRIGMAEEEDPVVEGNDGEAVKPRSTGSPSV</sequence>
<reference evidence="3 4" key="1">
    <citation type="submission" date="2023-06" db="EMBL/GenBank/DDBJ databases">
        <title>Actinomycetospora Odt1-22.</title>
        <authorList>
            <person name="Supong K."/>
        </authorList>
    </citation>
    <scope>NUCLEOTIDE SEQUENCE [LARGE SCALE GENOMIC DNA]</scope>
    <source>
        <strain evidence="3 4">Odt1-22</strain>
    </source>
</reference>
<evidence type="ECO:0000313" key="3">
    <source>
        <dbReference type="EMBL" id="MDL5154676.1"/>
    </source>
</evidence>
<evidence type="ECO:0000313" key="4">
    <source>
        <dbReference type="Proteomes" id="UP001231924"/>
    </source>
</evidence>
<evidence type="ECO:0000256" key="1">
    <source>
        <dbReference type="SAM" id="MobiDB-lite"/>
    </source>
</evidence>
<keyword evidence="2" id="KW-1133">Transmembrane helix</keyword>
<feature type="transmembrane region" description="Helical" evidence="2">
    <location>
        <begin position="35"/>
        <end position="56"/>
    </location>
</feature>
<dbReference type="Pfam" id="PF10066">
    <property type="entry name" value="DUF2304"/>
    <property type="match status" value="1"/>
</dbReference>